<dbReference type="InterPro" id="IPR011050">
    <property type="entry name" value="Pectin_lyase_fold/virulence"/>
</dbReference>
<evidence type="ECO:0000259" key="2">
    <source>
        <dbReference type="Pfam" id="PF13229"/>
    </source>
</evidence>
<dbReference type="Proteomes" id="UP000323452">
    <property type="component" value="Unassembled WGS sequence"/>
</dbReference>
<dbReference type="EMBL" id="AAKOHZ010000004">
    <property type="protein sequence ID" value="ECT9247997.1"/>
    <property type="molecule type" value="Genomic_DNA"/>
</dbReference>
<dbReference type="InterPro" id="IPR012334">
    <property type="entry name" value="Pectin_lyas_fold"/>
</dbReference>
<evidence type="ECO:0000313" key="6">
    <source>
        <dbReference type="EMBL" id="ECU6928642.1"/>
    </source>
</evidence>
<reference evidence="8" key="1">
    <citation type="journal article" date="2018" name="Genome Biol.">
        <title>SKESA: strategic k-mer extension for scrupulous assemblies.</title>
        <authorList>
            <person name="Souvorov A."/>
            <person name="Agarwala R."/>
            <person name="Lipman D.J."/>
        </authorList>
    </citation>
    <scope>NUCLEOTIDE SEQUENCE</scope>
    <source>
        <strain evidence="7">11-0573</strain>
        <strain evidence="8">12-0352</strain>
    </source>
</reference>
<reference evidence="8" key="4">
    <citation type="submission" date="2018-07" db="EMBL/GenBank/DDBJ databases">
        <authorList>
            <consortium name="NCBI Pathogen Detection Project"/>
        </authorList>
    </citation>
    <scope>NUCLEOTIDE SEQUENCE</scope>
    <source>
        <strain evidence="7">11-0573</strain>
        <strain evidence="8">12-0352</strain>
    </source>
</reference>
<dbReference type="EMBL" id="AAKIXF010000001">
    <property type="protein sequence ID" value="ECS2240792.1"/>
    <property type="molecule type" value="Genomic_DNA"/>
</dbReference>
<dbReference type="InterPro" id="IPR009093">
    <property type="entry name" value="P22_tailspike_N"/>
</dbReference>
<dbReference type="Pfam" id="PF13229">
    <property type="entry name" value="Beta_helix"/>
    <property type="match status" value="1"/>
</dbReference>
<accession>A0A2T9QA13</accession>
<evidence type="ECO:0000313" key="7">
    <source>
        <dbReference type="EMBL" id="HAE3196756.1"/>
    </source>
</evidence>
<feature type="domain" description="Bacteriophage P22 tailspike N-terminal" evidence="1">
    <location>
        <begin position="1"/>
        <end position="113"/>
    </location>
</feature>
<protein>
    <submittedName>
        <fullName evidence="8">Phage tail protein</fullName>
    </submittedName>
</protein>
<reference evidence="9" key="6">
    <citation type="submission" date="2019-03" db="EMBL/GenBank/DDBJ databases">
        <authorList>
            <person name="Levent G."/>
            <person name="Schlochtermeier A."/>
            <person name="Ives S.E."/>
            <person name="Norman K.N."/>
            <person name="Lawhon S.D."/>
            <person name="Loneragan G.H."/>
            <person name="Anderson R.C."/>
            <person name="Scott H.M."/>
        </authorList>
    </citation>
    <scope>NUCLEOTIDE SEQUENCE</scope>
    <source>
        <strain evidence="9">ME2L-19-234</strain>
    </source>
</reference>
<dbReference type="RefSeq" id="WP_023233546.1">
    <property type="nucleotide sequence ID" value="NZ_CP008925.1"/>
</dbReference>
<gene>
    <name evidence="6" type="ORF">A8D33_06230</name>
    <name evidence="3" type="ORF">APX06_01735</name>
    <name evidence="4" type="ORF">BGP46_09540</name>
    <name evidence="5" type="ORF">CGD37_05365</name>
    <name evidence="9" type="ORF">E4904_14805</name>
    <name evidence="7" type="ORF">G3454_003975</name>
    <name evidence="8" type="ORF">G4Y54_004282</name>
</gene>
<dbReference type="SUPFAM" id="SSF51327">
    <property type="entry name" value="Head-binding domain of phage P22 tailspike protein"/>
    <property type="match status" value="1"/>
</dbReference>
<dbReference type="FunFam" id="2.170.14.10:FF:000001">
    <property type="entry name" value="Tail spike protein"/>
    <property type="match status" value="1"/>
</dbReference>
<dbReference type="EMBL" id="DAAROJ010000024">
    <property type="protein sequence ID" value="HAE3196756.1"/>
    <property type="molecule type" value="Genomic_DNA"/>
</dbReference>
<dbReference type="AlphaFoldDB" id="A0A2T9QA13"/>
<name>A0A2T9QA13_SALET</name>
<dbReference type="Proteomes" id="UP000839902">
    <property type="component" value="Unassembled WGS sequence"/>
</dbReference>
<dbReference type="Pfam" id="PF09008">
    <property type="entry name" value="Head_binding"/>
    <property type="match status" value="1"/>
</dbReference>
<reference evidence="9 10" key="5">
    <citation type="journal article" date="2019" name="Proc. Natl. Acad. Sci. U.S.A.">
        <title>Microbiome composition shapes rapid genomic adaptation of Drosophila melanogaster.</title>
        <authorList>
            <person name="Rudman S.M."/>
            <person name="Greenblum S."/>
            <person name="Hughes R.C."/>
            <person name="Rajpurohit S."/>
            <person name="Kiratli O."/>
            <person name="Lowder D.B."/>
            <person name="Lemmon S.G."/>
            <person name="Petrov D.A."/>
            <person name="Chaston J.M."/>
            <person name="Schmidt P."/>
        </authorList>
    </citation>
    <scope>NUCLEOTIDE SEQUENCE [LARGE SCALE GENOMIC DNA]</scope>
    <source>
        <strain evidence="9 10">ME2L-19-234</strain>
    </source>
</reference>
<evidence type="ECO:0000313" key="5">
    <source>
        <dbReference type="EMBL" id="ECT9247997.1"/>
    </source>
</evidence>
<comment type="caution">
    <text evidence="8">The sequence shown here is derived from an EMBL/GenBank/DDBJ whole genome shotgun (WGS) entry which is preliminary data.</text>
</comment>
<dbReference type="EMBL" id="AAKJYZ010000006">
    <property type="protein sequence ID" value="ECS5569415.1"/>
    <property type="molecule type" value="Genomic_DNA"/>
</dbReference>
<evidence type="ECO:0000313" key="10">
    <source>
        <dbReference type="Proteomes" id="UP000323452"/>
    </source>
</evidence>
<evidence type="ECO:0000313" key="9">
    <source>
        <dbReference type="EMBL" id="KAA7283241.1"/>
    </source>
</evidence>
<organism evidence="8">
    <name type="scientific">Salmonella enterica subsp. enterica serovar Cerro</name>
    <dbReference type="NCBI Taxonomy" id="340188"/>
    <lineage>
        <taxon>Bacteria</taxon>
        <taxon>Pseudomonadati</taxon>
        <taxon>Pseudomonadota</taxon>
        <taxon>Gammaproteobacteria</taxon>
        <taxon>Enterobacterales</taxon>
        <taxon>Enterobacteriaceae</taxon>
        <taxon>Salmonella</taxon>
    </lineage>
</organism>
<reference evidence="3" key="3">
    <citation type="submission" date="2018-07" db="EMBL/GenBank/DDBJ databases">
        <authorList>
            <consortium name="NARMS: The National Antimicrobial Resistance Monitoring System"/>
        </authorList>
    </citation>
    <scope>NUCLEOTIDE SEQUENCE</scope>
    <source>
        <strain evidence="3">FSIS1503023</strain>
        <strain evidence="4">FSIS1607449</strain>
        <strain evidence="5">FSIS1702211</strain>
    </source>
</reference>
<dbReference type="SUPFAM" id="SSF51126">
    <property type="entry name" value="Pectin lyase-like"/>
    <property type="match status" value="1"/>
</dbReference>
<evidence type="ECO:0000313" key="3">
    <source>
        <dbReference type="EMBL" id="ECS2240792.1"/>
    </source>
</evidence>
<dbReference type="Gene3D" id="2.170.14.10">
    <property type="entry name" value="Phage P22 tailspike-like, N-terminal domain"/>
    <property type="match status" value="1"/>
</dbReference>
<sequence length="596" mass="64163">MTDITANVVVSMPSQLFTMARSFKAVANGKIYIGKIDEDPVNPENQIQVYVENEDGSHVPVSQPIIINAAGYPVYNGQIAKFVTVQGHSMAVYDAYGAQQFYFPNILKYDPDQFRKELSSPGGVELVNGAVSYDDIGSDDGYNIIGEYSQLSELRNASPTVGDAVLVKEHTTGRGVEGGGIFRATPGAIEDDDGVFISSSSPGVHWVRQGSGSHVKIEWFGGASNNQDIDHSTILANAQKILGRSIEFNAGSYYFSPPCIIQPDMNFVGSGGAKTFWRNKNINADATVFFANTGTSSKWAENSIFERIHFSNDLATQTTKSALAMTNVGLFKFNNCGFYNAPIYASDLHFVTWNGCVFIKSPVTMNEDAVSPSFPINEMPSFIDCYMVESPIDITDVTDLHLNNTAMFYGPFGIKSTSHRPLQSGADSRGYPIMITNSTIDNIDGYCLDLNRVALATITNSLFSGGRVSGTAAIRLTEVLGLSFSSNVIHFAGQECVTLYDVQNLLMGNNQFSSCNGYAIKAQLARNVTVNGNFFGNQKVTGGWNTCTGGINFDTNDSLAWIITGNAFVGIPGVAGQTGSGRTVYTSAANSGLADN</sequence>
<evidence type="ECO:0000313" key="8">
    <source>
        <dbReference type="EMBL" id="HAE8897722.1"/>
    </source>
</evidence>
<dbReference type="InterPro" id="IPR039448">
    <property type="entry name" value="Beta_helix"/>
</dbReference>
<evidence type="ECO:0000259" key="1">
    <source>
        <dbReference type="Pfam" id="PF09008"/>
    </source>
</evidence>
<dbReference type="EMBL" id="SRAQ01000008">
    <property type="protein sequence ID" value="KAA7283241.1"/>
    <property type="molecule type" value="Genomic_DNA"/>
</dbReference>
<dbReference type="Gene3D" id="2.160.20.10">
    <property type="entry name" value="Single-stranded right-handed beta-helix, Pectin lyase-like"/>
    <property type="match status" value="1"/>
</dbReference>
<feature type="domain" description="Right handed beta helix" evidence="2">
    <location>
        <begin position="433"/>
        <end position="583"/>
    </location>
</feature>
<evidence type="ECO:0000313" key="4">
    <source>
        <dbReference type="EMBL" id="ECS5569415.1"/>
    </source>
</evidence>
<dbReference type="InterPro" id="IPR036730">
    <property type="entry name" value="P22_tailspike_N_sf"/>
</dbReference>
<reference evidence="6" key="2">
    <citation type="submission" date="2018-07" db="EMBL/GenBank/DDBJ databases">
        <authorList>
            <consortium name="PulseNet: The National Subtyping Network for Foodborne Disease Surveillance"/>
            <person name="Tarr C.L."/>
            <person name="Trees E."/>
            <person name="Katz L.S."/>
            <person name="Carleton-Romer H.A."/>
            <person name="Stroika S."/>
            <person name="Kucerova Z."/>
            <person name="Roache K.F."/>
            <person name="Sabol A.L."/>
            <person name="Besser J."/>
            <person name="Gerner-Smidt P."/>
        </authorList>
    </citation>
    <scope>NUCLEOTIDE SEQUENCE</scope>
    <source>
        <strain evidence="6">PNUSAS002073</strain>
    </source>
</reference>
<dbReference type="EMBL" id="AAKQSY010000004">
    <property type="protein sequence ID" value="ECU6928642.1"/>
    <property type="molecule type" value="Genomic_DNA"/>
</dbReference>
<proteinExistence type="predicted"/>
<dbReference type="EMBL" id="DAATOQ010000046">
    <property type="protein sequence ID" value="HAE8897722.1"/>
    <property type="molecule type" value="Genomic_DNA"/>
</dbReference>